<sequence length="208" mass="23507">MVDMARQSIASVHTLGSPSNEGVFHFPFTVAVQLQGTSDLLFCRFSPDAVLSKASLPKGSRGKKEDDIEAFLYRNEQGEISLPGEYVRQSVIHASKYWQDPRNPRKSAMDLVKAGVVCLTPLASLGIKEPDYLDRRRVVVQRNAVVRVRPAICKGWTCEMLFQVMLPEYITPEFFHELLLQAGRLIGVGDFRPTFGRYTVIKYELLKE</sequence>
<dbReference type="EMBL" id="JASGCB010000047">
    <property type="protein sequence ID" value="MDI9261323.1"/>
    <property type="molecule type" value="Genomic_DNA"/>
</dbReference>
<accession>A0ABT6Y1U9</accession>
<evidence type="ECO:0000313" key="1">
    <source>
        <dbReference type="EMBL" id="MDI9261323.1"/>
    </source>
</evidence>
<dbReference type="Proteomes" id="UP001529245">
    <property type="component" value="Unassembled WGS sequence"/>
</dbReference>
<evidence type="ECO:0000313" key="2">
    <source>
        <dbReference type="Proteomes" id="UP001529245"/>
    </source>
</evidence>
<comment type="caution">
    <text evidence="1">The sequence shown here is derived from an EMBL/GenBank/DDBJ whole genome shotgun (WGS) entry which is preliminary data.</text>
</comment>
<organism evidence="1 2">
    <name type="scientific">Alicyclobacillus sendaiensis PA2</name>
    <dbReference type="NCBI Taxonomy" id="3029425"/>
    <lineage>
        <taxon>Bacteria</taxon>
        <taxon>Bacillati</taxon>
        <taxon>Bacillota</taxon>
        <taxon>Bacilli</taxon>
        <taxon>Bacillales</taxon>
        <taxon>Alicyclobacillaceae</taxon>
        <taxon>Alicyclobacillus</taxon>
    </lineage>
</organism>
<protein>
    <submittedName>
        <fullName evidence="1">Uncharacterized protein</fullName>
    </submittedName>
</protein>
<gene>
    <name evidence="1" type="ORF">QID03_14270</name>
</gene>
<proteinExistence type="predicted"/>
<reference evidence="1 2" key="1">
    <citation type="submission" date="2023-04" db="EMBL/GenBank/DDBJ databases">
        <title>A. sendaiensis sub sp. chiapanensis a novel subspecie with specific adaptation in bacterial cell wall isolated from an active volcano.</title>
        <authorList>
            <person name="Alvarez Gutierrez P.E."/>
            <person name="Ortiz Cortes L.Y."/>
        </authorList>
    </citation>
    <scope>NUCLEOTIDE SEQUENCE [LARGE SCALE GENOMIC DNA]</scope>
    <source>
        <strain evidence="1 2">PA2</strain>
    </source>
</reference>
<keyword evidence="2" id="KW-1185">Reference proteome</keyword>
<name>A0ABT6Y1U9_ALISE</name>